<organism evidence="2 3">
    <name type="scientific">Salipiger abyssi</name>
    <dbReference type="NCBI Taxonomy" id="1250539"/>
    <lineage>
        <taxon>Bacteria</taxon>
        <taxon>Pseudomonadati</taxon>
        <taxon>Pseudomonadota</taxon>
        <taxon>Alphaproteobacteria</taxon>
        <taxon>Rhodobacterales</taxon>
        <taxon>Roseobacteraceae</taxon>
        <taxon>Salipiger</taxon>
    </lineage>
</organism>
<evidence type="ECO:0000313" key="2">
    <source>
        <dbReference type="EMBL" id="APZ52335.1"/>
    </source>
</evidence>
<evidence type="ECO:0000256" key="1">
    <source>
        <dbReference type="SAM" id="MobiDB-lite"/>
    </source>
</evidence>
<dbReference type="AlphaFoldDB" id="A0A1P8USF1"/>
<dbReference type="Proteomes" id="UP000187059">
    <property type="component" value="Chromosome"/>
</dbReference>
<accession>A0A1P8USF1</accession>
<gene>
    <name evidence="2" type="ORF">Ga0080574_TMP2001</name>
</gene>
<protein>
    <submittedName>
        <fullName evidence="2">Uncharacterized protein</fullName>
    </submittedName>
</protein>
<dbReference type="EMBL" id="CP015093">
    <property type="protein sequence ID" value="APZ52335.1"/>
    <property type="molecule type" value="Genomic_DNA"/>
</dbReference>
<keyword evidence="3" id="KW-1185">Reference proteome</keyword>
<feature type="compositionally biased region" description="Basic and acidic residues" evidence="1">
    <location>
        <begin position="81"/>
        <end position="92"/>
    </location>
</feature>
<reference evidence="2 3" key="1">
    <citation type="submission" date="2016-04" db="EMBL/GenBank/DDBJ databases">
        <title>Deep-sea bacteria in the southern Pacific.</title>
        <authorList>
            <person name="Tang K."/>
        </authorList>
    </citation>
    <scope>NUCLEOTIDE SEQUENCE [LARGE SCALE GENOMIC DNA]</scope>
    <source>
        <strain evidence="2 3">JLT2014</strain>
    </source>
</reference>
<sequence>MTQTPAQIGNLTYNAAEERFEALVTFYTDAGRLRVPSRYPAPLNAEFPEISRGLMSDAMRARQMPDRLRSRLRPSAAEPQRQPRKEEPRPRRAFDWLRLWHGDAA</sequence>
<dbReference type="RefSeq" id="WP_076698235.1">
    <property type="nucleotide sequence ID" value="NZ_CP015093.1"/>
</dbReference>
<dbReference type="KEGG" id="paby:Ga0080574_TMP2001"/>
<feature type="compositionally biased region" description="Basic and acidic residues" evidence="1">
    <location>
        <begin position="59"/>
        <end position="69"/>
    </location>
</feature>
<feature type="region of interest" description="Disordered" evidence="1">
    <location>
        <begin position="59"/>
        <end position="92"/>
    </location>
</feature>
<name>A0A1P8USF1_9RHOB</name>
<proteinExistence type="predicted"/>
<evidence type="ECO:0000313" key="3">
    <source>
        <dbReference type="Proteomes" id="UP000187059"/>
    </source>
</evidence>
<dbReference type="STRING" id="1250539.Ga0080574_TMP2001"/>